<dbReference type="PANTHER" id="PTHR43280:SF2">
    <property type="entry name" value="HTH-TYPE TRANSCRIPTIONAL REGULATOR EXSA"/>
    <property type="match status" value="1"/>
</dbReference>
<evidence type="ECO:0000256" key="3">
    <source>
        <dbReference type="ARBA" id="ARBA00023163"/>
    </source>
</evidence>
<dbReference type="InterPro" id="IPR009057">
    <property type="entry name" value="Homeodomain-like_sf"/>
</dbReference>
<evidence type="ECO:0000313" key="5">
    <source>
        <dbReference type="EMBL" id="OCT13000.1"/>
    </source>
</evidence>
<keyword evidence="1" id="KW-0805">Transcription regulation</keyword>
<dbReference type="PANTHER" id="PTHR43280">
    <property type="entry name" value="ARAC-FAMILY TRANSCRIPTIONAL REGULATOR"/>
    <property type="match status" value="1"/>
</dbReference>
<dbReference type="STRING" id="512399.A8709_22025"/>
<protein>
    <recommendedName>
        <fullName evidence="4">HTH araC/xylS-type domain-containing protein</fullName>
    </recommendedName>
</protein>
<proteinExistence type="predicted"/>
<accession>A0A1C0ZYA2</accession>
<feature type="domain" description="HTH araC/xylS-type" evidence="4">
    <location>
        <begin position="154"/>
        <end position="253"/>
    </location>
</feature>
<evidence type="ECO:0000256" key="1">
    <source>
        <dbReference type="ARBA" id="ARBA00023015"/>
    </source>
</evidence>
<dbReference type="RefSeq" id="WP_065855075.1">
    <property type="nucleotide sequence ID" value="NZ_LYPC01000026.1"/>
</dbReference>
<sequence length="256" mass="29474">MSAIRMIRCYCSGIRDSFSLADDIYQDWVLLAPQTGRFAYTMGEGAEQIYEEVAVGELVLCPPGTVLKRKVIDPLSFIFIEFNSTVAHPHGKIIIRNVQRLISTFTYLRQLSDDPTDRNIAYTNHLIADLLFQIHHEIDHNTPYQPEKSDPIALRALAYIEQHAFGSQLHLQDLAKELGLSASQLTRRFQQVYKLSPIAYATTLRLQKVRNLLVDTDLTLEDIAEQCGYQNAFYMSRMFKSKIKISPSTYRRTYRF</sequence>
<evidence type="ECO:0000313" key="6">
    <source>
        <dbReference type="Proteomes" id="UP000093309"/>
    </source>
</evidence>
<name>A0A1C0ZYA2_9BACL</name>
<dbReference type="SMART" id="SM00342">
    <property type="entry name" value="HTH_ARAC"/>
    <property type="match status" value="1"/>
</dbReference>
<reference evidence="6" key="1">
    <citation type="submission" date="2016-05" db="EMBL/GenBank/DDBJ databases">
        <title>Paenibacillus oryzae. sp. nov., isolated from the rice root.</title>
        <authorList>
            <person name="Zhang J."/>
            <person name="Zhang X."/>
        </authorList>
    </citation>
    <scope>NUCLEOTIDE SEQUENCE [LARGE SCALE GENOMIC DNA]</scope>
    <source>
        <strain evidence="6">KCTC13222</strain>
    </source>
</reference>
<dbReference type="Proteomes" id="UP000093309">
    <property type="component" value="Unassembled WGS sequence"/>
</dbReference>
<dbReference type="InterPro" id="IPR018060">
    <property type="entry name" value="HTH_AraC"/>
</dbReference>
<dbReference type="GO" id="GO:0003700">
    <property type="term" value="F:DNA-binding transcription factor activity"/>
    <property type="evidence" value="ECO:0007669"/>
    <property type="project" value="InterPro"/>
</dbReference>
<evidence type="ECO:0000256" key="2">
    <source>
        <dbReference type="ARBA" id="ARBA00023125"/>
    </source>
</evidence>
<dbReference type="AlphaFoldDB" id="A0A1C0ZYA2"/>
<keyword evidence="3" id="KW-0804">Transcription</keyword>
<dbReference type="PROSITE" id="PS01124">
    <property type="entry name" value="HTH_ARAC_FAMILY_2"/>
    <property type="match status" value="1"/>
</dbReference>
<dbReference type="Pfam" id="PF12833">
    <property type="entry name" value="HTH_18"/>
    <property type="match status" value="1"/>
</dbReference>
<keyword evidence="6" id="KW-1185">Reference proteome</keyword>
<dbReference type="SUPFAM" id="SSF46689">
    <property type="entry name" value="Homeodomain-like"/>
    <property type="match status" value="2"/>
</dbReference>
<organism evidence="5 6">
    <name type="scientific">Paenibacillus pectinilyticus</name>
    <dbReference type="NCBI Taxonomy" id="512399"/>
    <lineage>
        <taxon>Bacteria</taxon>
        <taxon>Bacillati</taxon>
        <taxon>Bacillota</taxon>
        <taxon>Bacilli</taxon>
        <taxon>Bacillales</taxon>
        <taxon>Paenibacillaceae</taxon>
        <taxon>Paenibacillus</taxon>
    </lineage>
</organism>
<dbReference type="EMBL" id="LYPC01000026">
    <property type="protein sequence ID" value="OCT13000.1"/>
    <property type="molecule type" value="Genomic_DNA"/>
</dbReference>
<dbReference type="OrthoDB" id="2636626at2"/>
<comment type="caution">
    <text evidence="5">The sequence shown here is derived from an EMBL/GenBank/DDBJ whole genome shotgun (WGS) entry which is preliminary data.</text>
</comment>
<keyword evidence="2" id="KW-0238">DNA-binding</keyword>
<dbReference type="Gene3D" id="1.10.10.60">
    <property type="entry name" value="Homeodomain-like"/>
    <property type="match status" value="2"/>
</dbReference>
<evidence type="ECO:0000259" key="4">
    <source>
        <dbReference type="PROSITE" id="PS01124"/>
    </source>
</evidence>
<dbReference type="GO" id="GO:0043565">
    <property type="term" value="F:sequence-specific DNA binding"/>
    <property type="evidence" value="ECO:0007669"/>
    <property type="project" value="InterPro"/>
</dbReference>
<gene>
    <name evidence="5" type="ORF">A8709_22025</name>
</gene>